<dbReference type="OrthoDB" id="4308422at2"/>
<evidence type="ECO:0000256" key="2">
    <source>
        <dbReference type="ARBA" id="ARBA00022801"/>
    </source>
</evidence>
<keyword evidence="6" id="KW-1185">Reference proteome</keyword>
<evidence type="ECO:0000256" key="1">
    <source>
        <dbReference type="ARBA" id="ARBA00005964"/>
    </source>
</evidence>
<gene>
    <name evidence="5" type="ORF">EV186_10938</name>
</gene>
<evidence type="ECO:0000313" key="5">
    <source>
        <dbReference type="EMBL" id="TDP91046.1"/>
    </source>
</evidence>
<organism evidence="5 6">
    <name type="scientific">Labedaea rhizosphaerae</name>
    <dbReference type="NCBI Taxonomy" id="598644"/>
    <lineage>
        <taxon>Bacteria</taxon>
        <taxon>Bacillati</taxon>
        <taxon>Actinomycetota</taxon>
        <taxon>Actinomycetes</taxon>
        <taxon>Pseudonocardiales</taxon>
        <taxon>Pseudonocardiaceae</taxon>
        <taxon>Labedaea</taxon>
    </lineage>
</organism>
<reference evidence="5 6" key="1">
    <citation type="submission" date="2019-03" db="EMBL/GenBank/DDBJ databases">
        <title>Genomic Encyclopedia of Type Strains, Phase IV (KMG-IV): sequencing the most valuable type-strain genomes for metagenomic binning, comparative biology and taxonomic classification.</title>
        <authorList>
            <person name="Goeker M."/>
        </authorList>
    </citation>
    <scope>NUCLEOTIDE SEQUENCE [LARGE SCALE GENOMIC DNA]</scope>
    <source>
        <strain evidence="5 6">DSM 45361</strain>
    </source>
</reference>
<dbReference type="AlphaFoldDB" id="A0A4R6RXW5"/>
<protein>
    <recommendedName>
        <fullName evidence="3">Carboxylic ester hydrolase</fullName>
        <ecNumber evidence="3">3.1.1.-</ecNumber>
    </recommendedName>
</protein>
<proteinExistence type="inferred from homology"/>
<evidence type="ECO:0000256" key="3">
    <source>
        <dbReference type="RuleBase" id="RU361235"/>
    </source>
</evidence>
<comment type="caution">
    <text evidence="5">The sequence shown here is derived from an EMBL/GenBank/DDBJ whole genome shotgun (WGS) entry which is preliminary data.</text>
</comment>
<dbReference type="EMBL" id="SNXZ01000009">
    <property type="protein sequence ID" value="TDP91046.1"/>
    <property type="molecule type" value="Genomic_DNA"/>
</dbReference>
<dbReference type="Gene3D" id="3.40.50.1820">
    <property type="entry name" value="alpha/beta hydrolase"/>
    <property type="match status" value="1"/>
</dbReference>
<keyword evidence="2 3" id="KW-0378">Hydrolase</keyword>
<accession>A0A4R6RXW5</accession>
<dbReference type="Pfam" id="PF00135">
    <property type="entry name" value="COesterase"/>
    <property type="match status" value="1"/>
</dbReference>
<dbReference type="InterPro" id="IPR002018">
    <property type="entry name" value="CarbesteraseB"/>
</dbReference>
<evidence type="ECO:0000313" key="6">
    <source>
        <dbReference type="Proteomes" id="UP000295444"/>
    </source>
</evidence>
<dbReference type="Proteomes" id="UP000295444">
    <property type="component" value="Unassembled WGS sequence"/>
</dbReference>
<evidence type="ECO:0000259" key="4">
    <source>
        <dbReference type="Pfam" id="PF00135"/>
    </source>
</evidence>
<name>A0A4R6RXW5_LABRH</name>
<dbReference type="InterPro" id="IPR050309">
    <property type="entry name" value="Type-B_Carboxylest/Lipase"/>
</dbReference>
<sequence length="494" mass="52276">MAPIVELAQGALRGKEIPEGAVFLGVPYAAPPVGALRFREPAPVEPWQGVRDATDYSATAPKPPYAKPFDRLLDDPVKKGDDYLTVNLWTPDPDAAGLPVMVWIHGGAFRNGSNMVPWYDGAAFARDGVVLVSVNYRLGVEGFALFPDAPPNRGILDQLAALEWVRDNVSAFGGDPARVTIFGESAGGMSVTTLMSLPQAQGLFRGVIAQSGAGHTVAKAEDARLVTGELAAMLGVEPTAAAVAEVDRDHLVDTQAALAMELTRNPDPGRWGPSVVASTMAFLPVQDGTVIARRPVDAIADGAGADVALMTGTTAHEFRFFLQPVGLIDAMSADGLRAWVTARGWDPAIIDAYTAAVPGSSPGDVLAALRTDSFFRVPAARLAEAHSEAPAPTYLYEFTWETPLAGMGSCHALEIPFVFDGLAGAQGRPLYGDDLPQSLADAMHGAWVAFAKDLDPGWTAFDPDKRTTMVFGRPETGPVQDPHAALDPFWQGVV</sequence>
<dbReference type="EC" id="3.1.1.-" evidence="3"/>
<comment type="similarity">
    <text evidence="1 3">Belongs to the type-B carboxylesterase/lipase family.</text>
</comment>
<feature type="domain" description="Carboxylesterase type B" evidence="4">
    <location>
        <begin position="2"/>
        <end position="456"/>
    </location>
</feature>
<dbReference type="PANTHER" id="PTHR11559">
    <property type="entry name" value="CARBOXYLESTERASE"/>
    <property type="match status" value="1"/>
</dbReference>
<dbReference type="GO" id="GO:0016787">
    <property type="term" value="F:hydrolase activity"/>
    <property type="evidence" value="ECO:0007669"/>
    <property type="project" value="UniProtKB-KW"/>
</dbReference>
<dbReference type="SUPFAM" id="SSF53474">
    <property type="entry name" value="alpha/beta-Hydrolases"/>
    <property type="match status" value="1"/>
</dbReference>
<dbReference type="PROSITE" id="PS00122">
    <property type="entry name" value="CARBOXYLESTERASE_B_1"/>
    <property type="match status" value="1"/>
</dbReference>
<dbReference type="InterPro" id="IPR019826">
    <property type="entry name" value="Carboxylesterase_B_AS"/>
</dbReference>
<dbReference type="InterPro" id="IPR029058">
    <property type="entry name" value="AB_hydrolase_fold"/>
</dbReference>